<reference evidence="1 2" key="1">
    <citation type="submission" date="2019-05" db="EMBL/GenBank/DDBJ databases">
        <title>Georgenia *** sp. nov., and Georgenia *** sp. nov., isolated from the intestinal contents of plateau pika (Ochotona curzoniae) in the Qinghai-Tibet plateau of China.</title>
        <authorList>
            <person name="Tian Z."/>
        </authorList>
    </citation>
    <scope>NUCLEOTIDE SEQUENCE [LARGE SCALE GENOMIC DNA]</scope>
    <source>
        <strain evidence="1 2">Z294</strain>
    </source>
</reference>
<sequence length="353" mass="38647">MGLVLDPPELPPIVVTSGLDAKAVRAMVRAGGFDRVRRGALTPRAEGGWQAQEREALARIAAVSRKLTNGAVVSHSSAALLHGLWLYRVPTVVHVTQRARANGHGAPDLRRHRGPFGDSSVTVVHGIRVSTIERTVVECARTMHPRDALVVADSALRALVRPDRVDREPVADHVAELRTRLTEMVGHGRGHGRRRARAVIAAADPFAESPMESVVRWVAVSRGLPTPTVQLEVRTRGGTFYADLGWEWTEQRPDGSRVVVLRVLVEYDGELKYLPELGLVRSHAEASAALVAEKRREDLVREDGVTRVLRVTRADLRDPDALAARLVAALPASVRRTLDPVPELVVPPRTRLV</sequence>
<dbReference type="RefSeq" id="WP_139947743.1">
    <property type="nucleotide sequence ID" value="NZ_CP040899.1"/>
</dbReference>
<keyword evidence="2" id="KW-1185">Reference proteome</keyword>
<name>A0ABX5VJ32_9MICO</name>
<evidence type="ECO:0008006" key="3">
    <source>
        <dbReference type="Google" id="ProtNLM"/>
    </source>
</evidence>
<gene>
    <name evidence="1" type="ORF">FE251_02675</name>
</gene>
<proteinExistence type="predicted"/>
<dbReference type="EMBL" id="CP040899">
    <property type="protein sequence ID" value="QDB78402.1"/>
    <property type="molecule type" value="Genomic_DNA"/>
</dbReference>
<dbReference type="Proteomes" id="UP000313948">
    <property type="component" value="Chromosome"/>
</dbReference>
<accession>A0ABX5VJ32</accession>
<evidence type="ECO:0000313" key="2">
    <source>
        <dbReference type="Proteomes" id="UP000313948"/>
    </source>
</evidence>
<evidence type="ECO:0000313" key="1">
    <source>
        <dbReference type="EMBL" id="QDB78402.1"/>
    </source>
</evidence>
<organism evidence="1 2">
    <name type="scientific">Georgenia wutianyii</name>
    <dbReference type="NCBI Taxonomy" id="2585135"/>
    <lineage>
        <taxon>Bacteria</taxon>
        <taxon>Bacillati</taxon>
        <taxon>Actinomycetota</taxon>
        <taxon>Actinomycetes</taxon>
        <taxon>Micrococcales</taxon>
        <taxon>Bogoriellaceae</taxon>
        <taxon>Georgenia</taxon>
    </lineage>
</organism>
<protein>
    <recommendedName>
        <fullName evidence="3">Transcriptional regulator, AbiEi antitoxin, Type IV TA system</fullName>
    </recommendedName>
</protein>